<reference evidence="2" key="1">
    <citation type="submission" date="2017-02" db="EMBL/GenBank/DDBJ databases">
        <authorList>
            <person name="Dridi B."/>
        </authorList>
    </citation>
    <scope>NUCLEOTIDE SEQUENCE [LARGE SCALE GENOMIC DNA]</scope>
    <source>
        <strain evidence="2">bH819</strain>
    </source>
</reference>
<dbReference type="Proteomes" id="UP000195918">
    <property type="component" value="Unassembled WGS sequence"/>
</dbReference>
<protein>
    <submittedName>
        <fullName evidence="1">Mobile element protein</fullName>
    </submittedName>
</protein>
<sequence length="49" mass="5903">MTHFKGKQFKKDIITIAVGYYLRYNLSYREISEIMNDRGIDVCHTTIYR</sequence>
<gene>
    <name evidence="1" type="ORF">FM121_12805</name>
</gene>
<dbReference type="EMBL" id="FWFD01000018">
    <property type="protein sequence ID" value="SLM86969.1"/>
    <property type="molecule type" value="Genomic_DNA"/>
</dbReference>
<proteinExistence type="predicted"/>
<keyword evidence="2" id="KW-1185">Reference proteome</keyword>
<evidence type="ECO:0000313" key="1">
    <source>
        <dbReference type="EMBL" id="SLM86969.1"/>
    </source>
</evidence>
<organism evidence="1 2">
    <name type="scientific">Vagococcus fluvialis bH819</name>
    <dbReference type="NCBI Taxonomy" id="1255619"/>
    <lineage>
        <taxon>Bacteria</taxon>
        <taxon>Bacillati</taxon>
        <taxon>Bacillota</taxon>
        <taxon>Bacilli</taxon>
        <taxon>Lactobacillales</taxon>
        <taxon>Enterococcaceae</taxon>
        <taxon>Vagococcus</taxon>
    </lineage>
</organism>
<name>A0A1X6WRT8_9ENTE</name>
<accession>A0A1X6WRT8</accession>
<dbReference type="AlphaFoldDB" id="A0A1X6WRT8"/>
<evidence type="ECO:0000313" key="2">
    <source>
        <dbReference type="Proteomes" id="UP000195918"/>
    </source>
</evidence>